<proteinExistence type="predicted"/>
<accession>A0A6J4JLT7</accession>
<evidence type="ECO:0008006" key="2">
    <source>
        <dbReference type="Google" id="ProtNLM"/>
    </source>
</evidence>
<dbReference type="EMBL" id="CADCTP010000331">
    <property type="protein sequence ID" value="CAA9281887.1"/>
    <property type="molecule type" value="Genomic_DNA"/>
</dbReference>
<name>A0A6J4JLT7_9ACTN</name>
<dbReference type="SUPFAM" id="SSF49464">
    <property type="entry name" value="Carboxypeptidase regulatory domain-like"/>
    <property type="match status" value="1"/>
</dbReference>
<sequence>MDGSTIRGLVLDEQDWPIEGASVSLSALSPGGSAPDIAQLSSGAGRFTWAGLVEGRYEVSVRVVGFHPASAQTYAGVLTPARVDFHLTRISPAGRPHVEPPAAPLGGNPDEQVTVELDEVGGDVVEGSND</sequence>
<protein>
    <recommendedName>
        <fullName evidence="2">Carboxypeptidase regulatory-like domain-containing protein</fullName>
    </recommendedName>
</protein>
<dbReference type="AlphaFoldDB" id="A0A6J4JLT7"/>
<reference evidence="1" key="1">
    <citation type="submission" date="2020-02" db="EMBL/GenBank/DDBJ databases">
        <authorList>
            <person name="Meier V. D."/>
        </authorList>
    </citation>
    <scope>NUCLEOTIDE SEQUENCE</scope>
    <source>
        <strain evidence="1">AVDCRST_MAG41</strain>
    </source>
</reference>
<dbReference type="Pfam" id="PF13620">
    <property type="entry name" value="CarboxypepD_reg"/>
    <property type="match status" value="1"/>
</dbReference>
<dbReference type="InterPro" id="IPR008969">
    <property type="entry name" value="CarboxyPept-like_regulatory"/>
</dbReference>
<evidence type="ECO:0000313" key="1">
    <source>
        <dbReference type="EMBL" id="CAA9281887.1"/>
    </source>
</evidence>
<organism evidence="1">
    <name type="scientific">uncultured Mycobacteriales bacterium</name>
    <dbReference type="NCBI Taxonomy" id="581187"/>
    <lineage>
        <taxon>Bacteria</taxon>
        <taxon>Bacillati</taxon>
        <taxon>Actinomycetota</taxon>
        <taxon>Actinomycetes</taxon>
        <taxon>Mycobacteriales</taxon>
        <taxon>environmental samples</taxon>
    </lineage>
</organism>
<dbReference type="Gene3D" id="2.60.40.1120">
    <property type="entry name" value="Carboxypeptidase-like, regulatory domain"/>
    <property type="match status" value="1"/>
</dbReference>
<gene>
    <name evidence="1" type="ORF">AVDCRST_MAG41-3622</name>
</gene>